<dbReference type="PANTHER" id="PTHR33505:SF4">
    <property type="entry name" value="PROTEIN PREY, MITOCHONDRIAL"/>
    <property type="match status" value="1"/>
</dbReference>
<dbReference type="HAMAP" id="MF_01187">
    <property type="entry name" value="UPF0434"/>
    <property type="match status" value="1"/>
</dbReference>
<dbReference type="Gene3D" id="2.20.25.10">
    <property type="match status" value="1"/>
</dbReference>
<organism evidence="1">
    <name type="scientific">hydrothermal vent metagenome</name>
    <dbReference type="NCBI Taxonomy" id="652676"/>
    <lineage>
        <taxon>unclassified sequences</taxon>
        <taxon>metagenomes</taxon>
        <taxon>ecological metagenomes</taxon>
    </lineage>
</organism>
<protein>
    <submittedName>
        <fullName evidence="1">FIG002473: Protein YcaR in KDO2-Lipid A biosynthesis cluster</fullName>
    </submittedName>
</protein>
<reference evidence="1" key="1">
    <citation type="submission" date="2018-06" db="EMBL/GenBank/DDBJ databases">
        <authorList>
            <person name="Zhirakovskaya E."/>
        </authorList>
    </citation>
    <scope>NUCLEOTIDE SEQUENCE</scope>
</reference>
<accession>A0A3B0Y4G6</accession>
<evidence type="ECO:0000313" key="1">
    <source>
        <dbReference type="EMBL" id="VAW74501.1"/>
    </source>
</evidence>
<dbReference type="Pfam" id="PF03966">
    <property type="entry name" value="Trm112p"/>
    <property type="match status" value="1"/>
</dbReference>
<gene>
    <name evidence="1" type="ORF">MNBD_GAMMA12-207</name>
</gene>
<dbReference type="EMBL" id="UOFL01000058">
    <property type="protein sequence ID" value="VAW74501.1"/>
    <property type="molecule type" value="Genomic_DNA"/>
</dbReference>
<dbReference type="AlphaFoldDB" id="A0A3B0Y4G6"/>
<proteinExistence type="inferred from homology"/>
<name>A0A3B0Y4G6_9ZZZZ</name>
<sequence>MDNKALDLMVCPLCKGELLFYREDNELVCRFDRLAFPIEDGVAKMLVDEARELPADEEIKE</sequence>
<dbReference type="SUPFAM" id="SSF158997">
    <property type="entry name" value="Trm112p-like"/>
    <property type="match status" value="1"/>
</dbReference>
<dbReference type="InterPro" id="IPR005651">
    <property type="entry name" value="Trm112-like"/>
</dbReference>
<dbReference type="FunFam" id="2.20.25.10:FF:000002">
    <property type="entry name" value="UPF0434 protein YcaR"/>
    <property type="match status" value="1"/>
</dbReference>
<dbReference type="GO" id="GO:0005829">
    <property type="term" value="C:cytosol"/>
    <property type="evidence" value="ECO:0007669"/>
    <property type="project" value="TreeGrafter"/>
</dbReference>
<dbReference type="PANTHER" id="PTHR33505">
    <property type="entry name" value="ZGC:162634"/>
    <property type="match status" value="1"/>
</dbReference>